<evidence type="ECO:0000256" key="2">
    <source>
        <dbReference type="ARBA" id="ARBA00010617"/>
    </source>
</evidence>
<dbReference type="PRINTS" id="PR00463">
    <property type="entry name" value="EP450I"/>
</dbReference>
<dbReference type="InterPro" id="IPR050182">
    <property type="entry name" value="Cytochrome_P450_fam2"/>
</dbReference>
<dbReference type="GO" id="GO:0005737">
    <property type="term" value="C:cytoplasm"/>
    <property type="evidence" value="ECO:0007669"/>
    <property type="project" value="TreeGrafter"/>
</dbReference>
<keyword evidence="5" id="KW-1133">Transmembrane helix</keyword>
<dbReference type="GO" id="GO:0016712">
    <property type="term" value="F:oxidoreductase activity, acting on paired donors, with incorporation or reduction of molecular oxygen, reduced flavin or flavoprotein as one donor, and incorporation of one atom of oxygen"/>
    <property type="evidence" value="ECO:0007669"/>
    <property type="project" value="TreeGrafter"/>
</dbReference>
<keyword evidence="3" id="KW-0479">Metal-binding</keyword>
<evidence type="ECO:0000256" key="3">
    <source>
        <dbReference type="ARBA" id="ARBA00022723"/>
    </source>
</evidence>
<dbReference type="Gene3D" id="1.10.630.10">
    <property type="entry name" value="Cytochrome P450"/>
    <property type="match status" value="1"/>
</dbReference>
<protein>
    <submittedName>
        <fullName evidence="6">Uncharacterized protein</fullName>
    </submittedName>
</protein>
<keyword evidence="4" id="KW-0408">Iron</keyword>
<dbReference type="Proteomes" id="UP000812440">
    <property type="component" value="Chromosome 5"/>
</dbReference>
<dbReference type="GO" id="GO:0006082">
    <property type="term" value="P:organic acid metabolic process"/>
    <property type="evidence" value="ECO:0007669"/>
    <property type="project" value="TreeGrafter"/>
</dbReference>
<dbReference type="PANTHER" id="PTHR24300:SF302">
    <property type="entry name" value="CYTOCHROME P450"/>
    <property type="match status" value="1"/>
</dbReference>
<dbReference type="InterPro" id="IPR036396">
    <property type="entry name" value="Cyt_P450_sf"/>
</dbReference>
<evidence type="ECO:0000256" key="5">
    <source>
        <dbReference type="SAM" id="Phobius"/>
    </source>
</evidence>
<dbReference type="GO" id="GO:0005506">
    <property type="term" value="F:iron ion binding"/>
    <property type="evidence" value="ECO:0007669"/>
    <property type="project" value="InterPro"/>
</dbReference>
<dbReference type="PANTHER" id="PTHR24300">
    <property type="entry name" value="CYTOCHROME P450 508A4-RELATED"/>
    <property type="match status" value="1"/>
</dbReference>
<accession>A0A8T2JNG0</accession>
<evidence type="ECO:0000313" key="7">
    <source>
        <dbReference type="Proteomes" id="UP000812440"/>
    </source>
</evidence>
<dbReference type="GO" id="GO:0006805">
    <property type="term" value="P:xenobiotic metabolic process"/>
    <property type="evidence" value="ECO:0007669"/>
    <property type="project" value="TreeGrafter"/>
</dbReference>
<keyword evidence="7" id="KW-1185">Reference proteome</keyword>
<comment type="cofactor">
    <cofactor evidence="1">
        <name>heme</name>
        <dbReference type="ChEBI" id="CHEBI:30413"/>
    </cofactor>
</comment>
<evidence type="ECO:0000313" key="6">
    <source>
        <dbReference type="EMBL" id="KAG8445782.1"/>
    </source>
</evidence>
<organism evidence="6 7">
    <name type="scientific">Hymenochirus boettgeri</name>
    <name type="common">Congo dwarf clawed frog</name>
    <dbReference type="NCBI Taxonomy" id="247094"/>
    <lineage>
        <taxon>Eukaryota</taxon>
        <taxon>Metazoa</taxon>
        <taxon>Chordata</taxon>
        <taxon>Craniata</taxon>
        <taxon>Vertebrata</taxon>
        <taxon>Euteleostomi</taxon>
        <taxon>Amphibia</taxon>
        <taxon>Batrachia</taxon>
        <taxon>Anura</taxon>
        <taxon>Pipoidea</taxon>
        <taxon>Pipidae</taxon>
        <taxon>Pipinae</taxon>
        <taxon>Hymenochirus</taxon>
    </lineage>
</organism>
<comment type="similarity">
    <text evidence="2">Belongs to the cytochrome P450 family.</text>
</comment>
<name>A0A8T2JNG0_9PIPI</name>
<dbReference type="AlphaFoldDB" id="A0A8T2JNG0"/>
<dbReference type="FunFam" id="1.10.630.10:FF:000165">
    <property type="entry name" value="Cytochrome P450, family 2, subfamily Y, polypeptide 3"/>
    <property type="match status" value="1"/>
</dbReference>
<dbReference type="GO" id="GO:0020037">
    <property type="term" value="F:heme binding"/>
    <property type="evidence" value="ECO:0007669"/>
    <property type="project" value="InterPro"/>
</dbReference>
<evidence type="ECO:0000256" key="4">
    <source>
        <dbReference type="ARBA" id="ARBA00023004"/>
    </source>
</evidence>
<reference evidence="6" key="1">
    <citation type="thesis" date="2020" institute="ProQuest LLC" country="789 East Eisenhower Parkway, Ann Arbor, MI, USA">
        <title>Comparative Genomics and Chromosome Evolution.</title>
        <authorList>
            <person name="Mudd A.B."/>
        </authorList>
    </citation>
    <scope>NUCLEOTIDE SEQUENCE</scope>
    <source>
        <strain evidence="6">Female2</strain>
        <tissue evidence="6">Blood</tissue>
    </source>
</reference>
<dbReference type="EMBL" id="JAACNH010000004">
    <property type="protein sequence ID" value="KAG8445782.1"/>
    <property type="molecule type" value="Genomic_DNA"/>
</dbReference>
<dbReference type="InterPro" id="IPR001128">
    <property type="entry name" value="Cyt_P450"/>
</dbReference>
<comment type="caution">
    <text evidence="6">The sequence shown here is derived from an EMBL/GenBank/DDBJ whole genome shotgun (WGS) entry which is preliminary data.</text>
</comment>
<dbReference type="InterPro" id="IPR002401">
    <property type="entry name" value="Cyt_P450_E_grp-I"/>
</dbReference>
<keyword evidence="5" id="KW-0472">Membrane</keyword>
<dbReference type="Pfam" id="PF00067">
    <property type="entry name" value="p450"/>
    <property type="match status" value="1"/>
</dbReference>
<dbReference type="SUPFAM" id="SSF48264">
    <property type="entry name" value="Cytochrome P450"/>
    <property type="match status" value="1"/>
</dbReference>
<evidence type="ECO:0000256" key="1">
    <source>
        <dbReference type="ARBA" id="ARBA00001971"/>
    </source>
</evidence>
<gene>
    <name evidence="6" type="ORF">GDO86_010535</name>
</gene>
<keyword evidence="5" id="KW-0812">Transmembrane</keyword>
<feature type="transmembrane region" description="Helical" evidence="5">
    <location>
        <begin position="6"/>
        <end position="26"/>
    </location>
</feature>
<proteinExistence type="inferred from homology"/>
<dbReference type="OrthoDB" id="1055148at2759"/>
<sequence>MLSIDPVSIFLFTAICLILYVSSYGAKRASHKFPPGPIPLPLIGNLHMINMRKPCLTLMELSKKYGSIFSVQLGTEKIVVLCGYDTMKDALIYHADEFSERSKIPIAEHIVKGNGIVSAHGENWKVMRRFTLSTLRNFGMGKRSLEDKINEECDCLVETFQFYKGLPFDNSILLNAAFANIIVSILIGHRFDYQDPTLLKLLYLINENFRIFGSQATMVYNMYPLIMKWIPGCYKALHENTLKLYEFIEETFTKHKDSLDINHQRDLIDVFLVKQQEEKTSGFFHDQNLTQLVADLFSAGMETTSTTVRWGLLLMMKYPDIQSKREHFIIQIIHIML</sequence>